<evidence type="ECO:0000313" key="2">
    <source>
        <dbReference type="EMBL" id="POM69085.1"/>
    </source>
</evidence>
<evidence type="ECO:0008006" key="4">
    <source>
        <dbReference type="Google" id="ProtNLM"/>
    </source>
</evidence>
<sequence length="281" mass="30559">MASPRRFVLPLYAVILVMICMASSVTSHLELTDGMAELPRQTQSPDMREKATATVRFLRGGNTNGDVNNEVVGSEERGIAFLDDAVAKIALKLGLKASLRLYNTPHKVLQELKDTGHRLNEQILLVWMGYVLKYRGKMGDKFYADDAYVVSTLSEFIPKSQFPVLLTGGACKKRPQSGGVQKNINSGIFQMDLLHGLLKAMKKNKKLRSFAEDLQKLASPWYAGPQAAKVVEGVSCVGNIGPQVGNIGPQAGNLVPQTADAVEEDAESAYGVGNIVPREVE</sequence>
<keyword evidence="3" id="KW-1185">Reference proteome</keyword>
<dbReference type="EMBL" id="NCKW01007949">
    <property type="protein sequence ID" value="POM69085.1"/>
    <property type="molecule type" value="Genomic_DNA"/>
</dbReference>
<organism evidence="2 3">
    <name type="scientific">Phytophthora palmivora</name>
    <dbReference type="NCBI Taxonomy" id="4796"/>
    <lineage>
        <taxon>Eukaryota</taxon>
        <taxon>Sar</taxon>
        <taxon>Stramenopiles</taxon>
        <taxon>Oomycota</taxon>
        <taxon>Peronosporomycetes</taxon>
        <taxon>Peronosporales</taxon>
        <taxon>Peronosporaceae</taxon>
        <taxon>Phytophthora</taxon>
    </lineage>
</organism>
<accession>A0A2P4XU29</accession>
<protein>
    <recommendedName>
        <fullName evidence="4">RxLR effector</fullName>
    </recommendedName>
</protein>
<feature type="signal peptide" evidence="1">
    <location>
        <begin position="1"/>
        <end position="22"/>
    </location>
</feature>
<proteinExistence type="predicted"/>
<name>A0A2P4XU29_9STRA</name>
<dbReference type="AlphaFoldDB" id="A0A2P4XU29"/>
<gene>
    <name evidence="2" type="ORF">PHPALM_14666</name>
</gene>
<dbReference type="Proteomes" id="UP000237271">
    <property type="component" value="Unassembled WGS sequence"/>
</dbReference>
<evidence type="ECO:0000256" key="1">
    <source>
        <dbReference type="SAM" id="SignalP"/>
    </source>
</evidence>
<comment type="caution">
    <text evidence="2">The sequence shown here is derived from an EMBL/GenBank/DDBJ whole genome shotgun (WGS) entry which is preliminary data.</text>
</comment>
<keyword evidence="1" id="KW-0732">Signal</keyword>
<dbReference type="OrthoDB" id="142697at2759"/>
<reference evidence="2 3" key="1">
    <citation type="journal article" date="2017" name="Genome Biol. Evol.">
        <title>Phytophthora megakarya and P. palmivora, closely related causal agents of cacao black pod rot, underwent increases in genome sizes and gene numbers by different mechanisms.</title>
        <authorList>
            <person name="Ali S.S."/>
            <person name="Shao J."/>
            <person name="Lary D.J."/>
            <person name="Kronmiller B."/>
            <person name="Shen D."/>
            <person name="Strem M.D."/>
            <person name="Amoako-Attah I."/>
            <person name="Akrofi A.Y."/>
            <person name="Begoude B.A."/>
            <person name="Ten Hoopen G.M."/>
            <person name="Coulibaly K."/>
            <person name="Kebe B.I."/>
            <person name="Melnick R.L."/>
            <person name="Guiltinan M.J."/>
            <person name="Tyler B.M."/>
            <person name="Meinhardt L.W."/>
            <person name="Bailey B.A."/>
        </authorList>
    </citation>
    <scope>NUCLEOTIDE SEQUENCE [LARGE SCALE GENOMIC DNA]</scope>
    <source>
        <strain evidence="3">sbr112.9</strain>
    </source>
</reference>
<feature type="chain" id="PRO_5015154191" description="RxLR effector" evidence="1">
    <location>
        <begin position="23"/>
        <end position="281"/>
    </location>
</feature>
<evidence type="ECO:0000313" key="3">
    <source>
        <dbReference type="Proteomes" id="UP000237271"/>
    </source>
</evidence>